<dbReference type="Proteomes" id="UP001500782">
    <property type="component" value="Unassembled WGS sequence"/>
</dbReference>
<evidence type="ECO:0000313" key="3">
    <source>
        <dbReference type="Proteomes" id="UP001500782"/>
    </source>
</evidence>
<sequence length="47" mass="5267">MLLLSIQGQGGFTLGDSIFQLFSFLFVIAIPVGLVIFYLAAKRKNYR</sequence>
<keyword evidence="1" id="KW-1133">Transmembrane helix</keyword>
<keyword evidence="1" id="KW-0812">Transmembrane</keyword>
<evidence type="ECO:0000313" key="2">
    <source>
        <dbReference type="EMBL" id="GAA0339418.1"/>
    </source>
</evidence>
<keyword evidence="3" id="KW-1185">Reference proteome</keyword>
<proteinExistence type="predicted"/>
<organism evidence="2 3">
    <name type="scientific">Bacillus carboniphilus</name>
    <dbReference type="NCBI Taxonomy" id="86663"/>
    <lineage>
        <taxon>Bacteria</taxon>
        <taxon>Bacillati</taxon>
        <taxon>Bacillota</taxon>
        <taxon>Bacilli</taxon>
        <taxon>Bacillales</taxon>
        <taxon>Bacillaceae</taxon>
        <taxon>Bacillus</taxon>
    </lineage>
</organism>
<gene>
    <name evidence="2" type="ORF">GCM10008967_32160</name>
</gene>
<evidence type="ECO:0000256" key="1">
    <source>
        <dbReference type="SAM" id="Phobius"/>
    </source>
</evidence>
<accession>A0ABN0WJ54</accession>
<comment type="caution">
    <text evidence="2">The sequence shown here is derived from an EMBL/GenBank/DDBJ whole genome shotgun (WGS) entry which is preliminary data.</text>
</comment>
<dbReference type="EMBL" id="BAAADJ010000057">
    <property type="protein sequence ID" value="GAA0339418.1"/>
    <property type="molecule type" value="Genomic_DNA"/>
</dbReference>
<feature type="transmembrane region" description="Helical" evidence="1">
    <location>
        <begin position="20"/>
        <end position="41"/>
    </location>
</feature>
<name>A0ABN0WJ54_9BACI</name>
<keyword evidence="1" id="KW-0472">Membrane</keyword>
<protein>
    <submittedName>
        <fullName evidence="2">Uncharacterized protein</fullName>
    </submittedName>
</protein>
<reference evidence="2 3" key="1">
    <citation type="journal article" date="2019" name="Int. J. Syst. Evol. Microbiol.">
        <title>The Global Catalogue of Microorganisms (GCM) 10K type strain sequencing project: providing services to taxonomists for standard genome sequencing and annotation.</title>
        <authorList>
            <consortium name="The Broad Institute Genomics Platform"/>
            <consortium name="The Broad Institute Genome Sequencing Center for Infectious Disease"/>
            <person name="Wu L."/>
            <person name="Ma J."/>
        </authorList>
    </citation>
    <scope>NUCLEOTIDE SEQUENCE [LARGE SCALE GENOMIC DNA]</scope>
    <source>
        <strain evidence="2 3">JCM 9731</strain>
    </source>
</reference>